<feature type="active site" evidence="7">
    <location>
        <position position="65"/>
    </location>
</feature>
<dbReference type="FunFam" id="3.40.50.150:FF:000010">
    <property type="entry name" value="Protein-L-isoaspartate O-methyltransferase"/>
    <property type="match status" value="1"/>
</dbReference>
<reference evidence="8 9" key="1">
    <citation type="submission" date="2020-10" db="EMBL/GenBank/DDBJ databases">
        <title>Connecting structure to function with the recovery of over 1000 high-quality activated sludge metagenome-assembled genomes encoding full-length rRNA genes using long-read sequencing.</title>
        <authorList>
            <person name="Singleton C.M."/>
            <person name="Petriglieri F."/>
            <person name="Kristensen J.M."/>
            <person name="Kirkegaard R.H."/>
            <person name="Michaelsen T.Y."/>
            <person name="Andersen M.H."/>
            <person name="Karst S.M."/>
            <person name="Dueholm M.S."/>
            <person name="Nielsen P.H."/>
            <person name="Albertsen M."/>
        </authorList>
    </citation>
    <scope>NUCLEOTIDE SEQUENCE [LARGE SCALE GENOMIC DNA]</scope>
    <source>
        <strain evidence="8">Ribe_18-Q3-R11-54_MAXAC.273</strain>
    </source>
</reference>
<comment type="subcellular location">
    <subcellularLocation>
        <location evidence="1 7">Cytoplasm</location>
    </subcellularLocation>
</comment>
<evidence type="ECO:0000256" key="6">
    <source>
        <dbReference type="ARBA" id="ARBA00022691"/>
    </source>
</evidence>
<comment type="catalytic activity">
    <reaction evidence="7">
        <text>[protein]-L-isoaspartate + S-adenosyl-L-methionine = [protein]-L-isoaspartate alpha-methyl ester + S-adenosyl-L-homocysteine</text>
        <dbReference type="Rhea" id="RHEA:12705"/>
        <dbReference type="Rhea" id="RHEA-COMP:12143"/>
        <dbReference type="Rhea" id="RHEA-COMP:12144"/>
        <dbReference type="ChEBI" id="CHEBI:57856"/>
        <dbReference type="ChEBI" id="CHEBI:59789"/>
        <dbReference type="ChEBI" id="CHEBI:90596"/>
        <dbReference type="ChEBI" id="CHEBI:90598"/>
        <dbReference type="EC" id="2.1.1.77"/>
    </reaction>
</comment>
<accession>A0A9D7XSC9</accession>
<dbReference type="NCBIfam" id="NF001453">
    <property type="entry name" value="PRK00312.1"/>
    <property type="match status" value="1"/>
</dbReference>
<comment type="function">
    <text evidence="7">Catalyzes the methyl esterification of L-isoaspartyl residues in peptides and proteins that result from spontaneous decomposition of normal L-aspartyl and L-asparaginyl residues. It plays a role in the repair and/or degradation of damaged proteins.</text>
</comment>
<keyword evidence="4 7" id="KW-0489">Methyltransferase</keyword>
<evidence type="ECO:0000313" key="9">
    <source>
        <dbReference type="Proteomes" id="UP000808337"/>
    </source>
</evidence>
<gene>
    <name evidence="7" type="primary">pcm</name>
    <name evidence="8" type="ORF">IPP15_08130</name>
</gene>
<keyword evidence="3 7" id="KW-0963">Cytoplasm</keyword>
<evidence type="ECO:0000256" key="7">
    <source>
        <dbReference type="HAMAP-Rule" id="MF_00090"/>
    </source>
</evidence>
<name>A0A9D7XSC9_9BACT</name>
<dbReference type="PANTHER" id="PTHR11579">
    <property type="entry name" value="PROTEIN-L-ISOASPARTATE O-METHYLTRANSFERASE"/>
    <property type="match status" value="1"/>
</dbReference>
<evidence type="ECO:0000313" key="8">
    <source>
        <dbReference type="EMBL" id="MBK9982378.1"/>
    </source>
</evidence>
<dbReference type="NCBIfam" id="TIGR00080">
    <property type="entry name" value="pimt"/>
    <property type="match status" value="1"/>
</dbReference>
<dbReference type="SUPFAM" id="SSF53335">
    <property type="entry name" value="S-adenosyl-L-methionine-dependent methyltransferases"/>
    <property type="match status" value="1"/>
</dbReference>
<dbReference type="GO" id="GO:0004719">
    <property type="term" value="F:protein-L-isoaspartate (D-aspartate) O-methyltransferase activity"/>
    <property type="evidence" value="ECO:0007669"/>
    <property type="project" value="UniProtKB-UniRule"/>
</dbReference>
<dbReference type="AlphaFoldDB" id="A0A9D7XSC9"/>
<dbReference type="HAMAP" id="MF_00090">
    <property type="entry name" value="PIMT"/>
    <property type="match status" value="1"/>
</dbReference>
<dbReference type="PROSITE" id="PS01279">
    <property type="entry name" value="PCMT"/>
    <property type="match status" value="1"/>
</dbReference>
<evidence type="ECO:0000256" key="1">
    <source>
        <dbReference type="ARBA" id="ARBA00004496"/>
    </source>
</evidence>
<protein>
    <recommendedName>
        <fullName evidence="7">Protein-L-isoaspartate O-methyltransferase</fullName>
        <ecNumber evidence="7">2.1.1.77</ecNumber>
    </recommendedName>
    <alternativeName>
        <fullName evidence="7">L-isoaspartyl protein carboxyl methyltransferase</fullName>
    </alternativeName>
    <alternativeName>
        <fullName evidence="7">Protein L-isoaspartyl methyltransferase</fullName>
    </alternativeName>
    <alternativeName>
        <fullName evidence="7">Protein-beta-aspartate methyltransferase</fullName>
        <shortName evidence="7">PIMT</shortName>
    </alternativeName>
</protein>
<dbReference type="PANTHER" id="PTHR11579:SF0">
    <property type="entry name" value="PROTEIN-L-ISOASPARTATE(D-ASPARTATE) O-METHYLTRANSFERASE"/>
    <property type="match status" value="1"/>
</dbReference>
<comment type="similarity">
    <text evidence="2 7">Belongs to the methyltransferase superfamily. L-isoaspartyl/D-aspartyl protein methyltransferase family.</text>
</comment>
<evidence type="ECO:0000256" key="4">
    <source>
        <dbReference type="ARBA" id="ARBA00022603"/>
    </source>
</evidence>
<comment type="caution">
    <text evidence="8">The sequence shown here is derived from an EMBL/GenBank/DDBJ whole genome shotgun (WGS) entry which is preliminary data.</text>
</comment>
<proteinExistence type="inferred from homology"/>
<organism evidence="8 9">
    <name type="scientific">Candidatus Opimibacter skivensis</name>
    <dbReference type="NCBI Taxonomy" id="2982028"/>
    <lineage>
        <taxon>Bacteria</taxon>
        <taxon>Pseudomonadati</taxon>
        <taxon>Bacteroidota</taxon>
        <taxon>Saprospiria</taxon>
        <taxon>Saprospirales</taxon>
        <taxon>Saprospiraceae</taxon>
        <taxon>Candidatus Opimibacter</taxon>
    </lineage>
</organism>
<dbReference type="CDD" id="cd02440">
    <property type="entry name" value="AdoMet_MTases"/>
    <property type="match status" value="1"/>
</dbReference>
<dbReference type="InterPro" id="IPR029063">
    <property type="entry name" value="SAM-dependent_MTases_sf"/>
</dbReference>
<dbReference type="GO" id="GO:0032259">
    <property type="term" value="P:methylation"/>
    <property type="evidence" value="ECO:0007669"/>
    <property type="project" value="UniProtKB-KW"/>
</dbReference>
<dbReference type="EC" id="2.1.1.77" evidence="7"/>
<dbReference type="GO" id="GO:0005737">
    <property type="term" value="C:cytoplasm"/>
    <property type="evidence" value="ECO:0007669"/>
    <property type="project" value="UniProtKB-SubCell"/>
</dbReference>
<evidence type="ECO:0000256" key="2">
    <source>
        <dbReference type="ARBA" id="ARBA00005369"/>
    </source>
</evidence>
<dbReference type="Pfam" id="PF01135">
    <property type="entry name" value="PCMT"/>
    <property type="match status" value="1"/>
</dbReference>
<evidence type="ECO:0000256" key="5">
    <source>
        <dbReference type="ARBA" id="ARBA00022679"/>
    </source>
</evidence>
<evidence type="ECO:0000256" key="3">
    <source>
        <dbReference type="ARBA" id="ARBA00022490"/>
    </source>
</evidence>
<dbReference type="EMBL" id="JADKGY010000006">
    <property type="protein sequence ID" value="MBK9982378.1"/>
    <property type="molecule type" value="Genomic_DNA"/>
</dbReference>
<dbReference type="GO" id="GO:0030091">
    <property type="term" value="P:protein repair"/>
    <property type="evidence" value="ECO:0007669"/>
    <property type="project" value="UniProtKB-UniRule"/>
</dbReference>
<dbReference type="InterPro" id="IPR000682">
    <property type="entry name" value="PCMT"/>
</dbReference>
<keyword evidence="6 7" id="KW-0949">S-adenosyl-L-methionine</keyword>
<dbReference type="Proteomes" id="UP000808337">
    <property type="component" value="Unassembled WGS sequence"/>
</dbReference>
<dbReference type="Gene3D" id="3.40.50.150">
    <property type="entry name" value="Vaccinia Virus protein VP39"/>
    <property type="match status" value="1"/>
</dbReference>
<sequence>MRRDSYKLQGLRKHLVDTLRQEGIRDEKVLAAIAKVPRHLFLEKAFEEWAYKNVAFPIGCDQTISQPLTVAIQSGLLEIKKGDKVLEVGTGSGYQACILSELGAKVYTIERQSTLYERTEKFLNDLGYRSIRTFLGDGYLGLPMFAPFDKILVTAGASALPETLISQLAVGGHLVIPIGDDQGQTMWRYTLTASGEIESNAHGKFKFVPFLKGIQ</sequence>
<keyword evidence="5 7" id="KW-0808">Transferase</keyword>